<comment type="caution">
    <text evidence="1">The sequence shown here is derived from an EMBL/GenBank/DDBJ whole genome shotgun (WGS) entry which is preliminary data.</text>
</comment>
<gene>
    <name evidence="1" type="ORF">QG37_00149</name>
</gene>
<name>A0A0L0P966_CANAR</name>
<dbReference type="EMBL" id="LGST01000002">
    <property type="protein sequence ID" value="KNE02775.1"/>
    <property type="molecule type" value="Genomic_DNA"/>
</dbReference>
<proteinExistence type="predicted"/>
<sequence>MKQSIWTETAKKKKKNKRIPFHIDLAFEQKLS</sequence>
<accession>A0A0L0P966</accession>
<evidence type="ECO:0000313" key="2">
    <source>
        <dbReference type="Proteomes" id="UP000037122"/>
    </source>
</evidence>
<dbReference type="Proteomes" id="UP000037122">
    <property type="component" value="Unassembled WGS sequence"/>
</dbReference>
<dbReference type="VEuPathDB" id="FungiDB:QG37_00149"/>
<dbReference type="AlphaFoldDB" id="A0A0L0P966"/>
<reference evidence="2" key="1">
    <citation type="journal article" date="2015" name="BMC Genomics">
        <title>Draft genome of a commonly misdiagnosed multidrug resistant pathogen Candida auris.</title>
        <authorList>
            <person name="Chatterjee S."/>
            <person name="Alampalli S.V."/>
            <person name="Nageshan R.K."/>
            <person name="Chettiar S.T."/>
            <person name="Joshi S."/>
            <person name="Tatu U.S."/>
        </authorList>
    </citation>
    <scope>NUCLEOTIDE SEQUENCE [LARGE SCALE GENOMIC DNA]</scope>
    <source>
        <strain evidence="2">6684</strain>
    </source>
</reference>
<protein>
    <submittedName>
        <fullName evidence="1">Uncharacterized protein</fullName>
    </submittedName>
</protein>
<evidence type="ECO:0000313" key="1">
    <source>
        <dbReference type="EMBL" id="KNE02775.1"/>
    </source>
</evidence>
<organism evidence="1 2">
    <name type="scientific">Candidozyma auris</name>
    <name type="common">Yeast</name>
    <name type="synonym">Candida auris</name>
    <dbReference type="NCBI Taxonomy" id="498019"/>
    <lineage>
        <taxon>Eukaryota</taxon>
        <taxon>Fungi</taxon>
        <taxon>Dikarya</taxon>
        <taxon>Ascomycota</taxon>
        <taxon>Saccharomycotina</taxon>
        <taxon>Pichiomycetes</taxon>
        <taxon>Metschnikowiaceae</taxon>
        <taxon>Candidozyma</taxon>
    </lineage>
</organism>